<dbReference type="AlphaFoldDB" id="A0AA38PJF3"/>
<comment type="caution">
    <text evidence="3">The sequence shown here is derived from an EMBL/GenBank/DDBJ whole genome shotgun (WGS) entry which is preliminary data.</text>
</comment>
<evidence type="ECO:0000256" key="2">
    <source>
        <dbReference type="SAM" id="SignalP"/>
    </source>
</evidence>
<evidence type="ECO:0008006" key="5">
    <source>
        <dbReference type="Google" id="ProtNLM"/>
    </source>
</evidence>
<evidence type="ECO:0000313" key="3">
    <source>
        <dbReference type="EMBL" id="KAJ3843763.1"/>
    </source>
</evidence>
<dbReference type="Proteomes" id="UP001163846">
    <property type="component" value="Unassembled WGS sequence"/>
</dbReference>
<reference evidence="3" key="1">
    <citation type="submission" date="2022-08" db="EMBL/GenBank/DDBJ databases">
        <authorList>
            <consortium name="DOE Joint Genome Institute"/>
            <person name="Min B."/>
            <person name="Riley R."/>
            <person name="Sierra-Patev S."/>
            <person name="Naranjo-Ortiz M."/>
            <person name="Looney B."/>
            <person name="Konkel Z."/>
            <person name="Slot J.C."/>
            <person name="Sakamoto Y."/>
            <person name="Steenwyk J.L."/>
            <person name="Rokas A."/>
            <person name="Carro J."/>
            <person name="Camarero S."/>
            <person name="Ferreira P."/>
            <person name="Molpeceres G."/>
            <person name="Ruiz-Duenas F.J."/>
            <person name="Serrano A."/>
            <person name="Henrissat B."/>
            <person name="Drula E."/>
            <person name="Hughes K.W."/>
            <person name="Mata J.L."/>
            <person name="Ishikawa N.K."/>
            <person name="Vargas-Isla R."/>
            <person name="Ushijima S."/>
            <person name="Smith C.A."/>
            <person name="Ahrendt S."/>
            <person name="Andreopoulos W."/>
            <person name="He G."/>
            <person name="Labutti K."/>
            <person name="Lipzen A."/>
            <person name="Ng V."/>
            <person name="Sandor L."/>
            <person name="Barry K."/>
            <person name="Martinez A.T."/>
            <person name="Xiao Y."/>
            <person name="Gibbons J.G."/>
            <person name="Terashima K."/>
            <person name="Hibbett D.S."/>
            <person name="Grigoriev I.V."/>
        </authorList>
    </citation>
    <scope>NUCLEOTIDE SEQUENCE</scope>
    <source>
        <strain evidence="3">TFB9207</strain>
    </source>
</reference>
<feature type="signal peptide" evidence="2">
    <location>
        <begin position="1"/>
        <end position="25"/>
    </location>
</feature>
<feature type="compositionally biased region" description="Pro residues" evidence="1">
    <location>
        <begin position="130"/>
        <end position="139"/>
    </location>
</feature>
<evidence type="ECO:0000313" key="4">
    <source>
        <dbReference type="Proteomes" id="UP001163846"/>
    </source>
</evidence>
<proteinExistence type="predicted"/>
<gene>
    <name evidence="3" type="ORF">F5878DRAFT_637850</name>
</gene>
<protein>
    <recommendedName>
        <fullName evidence="5">Terpenoid synthase</fullName>
    </recommendedName>
</protein>
<name>A0AA38PJF3_9AGAR</name>
<keyword evidence="4" id="KW-1185">Reference proteome</keyword>
<feature type="chain" id="PRO_5041322144" description="Terpenoid synthase" evidence="2">
    <location>
        <begin position="26"/>
        <end position="444"/>
    </location>
</feature>
<keyword evidence="2" id="KW-0732">Signal</keyword>
<accession>A0AA38PJF3</accession>
<sequence>MMMLLQYHQFLVFLLTLGVALTAVAAPLRLHTVSRAPQALVNTDERRATSDAECSLDPRINLPSIASDALSAEKLCSRIPLCYSYSLDSGRSDFPGPSGEASVTAHPVIVEARSDAGQSKVTHPGTATPPTHPGPPSSPSSPVFDGSHLLNGHHRHPTNQAPGPPSPPVVDGSHPPNGHSHPTTQVSSPPSPPVVDGSHTLSSHAILNILSSRNQAPTPETVHDLFKSSSLFWDRDIARSQLNLTRFIDMTENGKLYNDTAKLINQTDPGFDQVELEAKVLLDLFLAHNSLEGRSRAYWSLTKNAYTTLTELRTYEHDTRTSHDWTEFETTRSGRLFQAIYVAVHALKPNYRTYDLQFYINQDIRGLTDTVDKASDVMRRVFNKDWDVETRKFVPRLKKGRLRAKWKIGKEFLMAGPSRVFRKAKNMYKSGFSVEEWYSVSSND</sequence>
<evidence type="ECO:0000256" key="1">
    <source>
        <dbReference type="SAM" id="MobiDB-lite"/>
    </source>
</evidence>
<feature type="region of interest" description="Disordered" evidence="1">
    <location>
        <begin position="116"/>
        <end position="199"/>
    </location>
</feature>
<organism evidence="3 4">
    <name type="scientific">Lentinula raphanica</name>
    <dbReference type="NCBI Taxonomy" id="153919"/>
    <lineage>
        <taxon>Eukaryota</taxon>
        <taxon>Fungi</taxon>
        <taxon>Dikarya</taxon>
        <taxon>Basidiomycota</taxon>
        <taxon>Agaricomycotina</taxon>
        <taxon>Agaricomycetes</taxon>
        <taxon>Agaricomycetidae</taxon>
        <taxon>Agaricales</taxon>
        <taxon>Marasmiineae</taxon>
        <taxon>Omphalotaceae</taxon>
        <taxon>Lentinula</taxon>
    </lineage>
</organism>
<dbReference type="EMBL" id="MU805968">
    <property type="protein sequence ID" value="KAJ3843763.1"/>
    <property type="molecule type" value="Genomic_DNA"/>
</dbReference>